<dbReference type="Proteomes" id="UP001610063">
    <property type="component" value="Unassembled WGS sequence"/>
</dbReference>
<name>A0ABW7N828_9BACT</name>
<dbReference type="RefSeq" id="WP_159585531.1">
    <property type="nucleotide sequence ID" value="NZ_JBIPKE010000014.1"/>
</dbReference>
<organism evidence="1 2">
    <name type="scientific">Marinoscillum luteum</name>
    <dbReference type="NCBI Taxonomy" id="861051"/>
    <lineage>
        <taxon>Bacteria</taxon>
        <taxon>Pseudomonadati</taxon>
        <taxon>Bacteroidota</taxon>
        <taxon>Cytophagia</taxon>
        <taxon>Cytophagales</taxon>
        <taxon>Reichenbachiellaceae</taxon>
        <taxon>Marinoscillum</taxon>
    </lineage>
</organism>
<dbReference type="EMBL" id="JBIPKE010000014">
    <property type="protein sequence ID" value="MFH6983165.1"/>
    <property type="molecule type" value="Genomic_DNA"/>
</dbReference>
<gene>
    <name evidence="1" type="ORF">ACHKAR_06930</name>
</gene>
<accession>A0ABW7N828</accession>
<sequence>MPLLAKDFVPEKSKGGMFKSGRIQSFQEVLEAANIWIKENPAIDVLNVETVVLPNIHESDEEGSMDTELWTGGESSSHWYQLLRVWYRQD</sequence>
<keyword evidence="2" id="KW-1185">Reference proteome</keyword>
<evidence type="ECO:0000313" key="2">
    <source>
        <dbReference type="Proteomes" id="UP001610063"/>
    </source>
</evidence>
<proteinExistence type="predicted"/>
<protein>
    <submittedName>
        <fullName evidence="1">Uncharacterized protein</fullName>
    </submittedName>
</protein>
<evidence type="ECO:0000313" key="1">
    <source>
        <dbReference type="EMBL" id="MFH6983165.1"/>
    </source>
</evidence>
<comment type="caution">
    <text evidence="1">The sequence shown here is derived from an EMBL/GenBank/DDBJ whole genome shotgun (WGS) entry which is preliminary data.</text>
</comment>
<reference evidence="1 2" key="1">
    <citation type="journal article" date="2013" name="Int. J. Syst. Evol. Microbiol.">
        <title>Marinoscillum luteum sp. nov., isolated from marine sediment.</title>
        <authorList>
            <person name="Cha I.T."/>
            <person name="Park S.J."/>
            <person name="Kim S.J."/>
            <person name="Kim J.G."/>
            <person name="Jung M.Y."/>
            <person name="Shin K.S."/>
            <person name="Kwon K.K."/>
            <person name="Yang S.H."/>
            <person name="Seo Y.S."/>
            <person name="Rhee S.K."/>
        </authorList>
    </citation>
    <scope>NUCLEOTIDE SEQUENCE [LARGE SCALE GENOMIC DNA]</scope>
    <source>
        <strain evidence="1 2">KCTC 23939</strain>
    </source>
</reference>